<reference evidence="1 2" key="1">
    <citation type="submission" date="2014-09" db="EMBL/GenBank/DDBJ databases">
        <authorList>
            <person name="Ellenberger Sabrina"/>
        </authorList>
    </citation>
    <scope>NUCLEOTIDE SEQUENCE [LARGE SCALE GENOMIC DNA]</scope>
    <source>
        <strain evidence="1 2">CBS 412.66</strain>
    </source>
</reference>
<dbReference type="EMBL" id="LN733720">
    <property type="protein sequence ID" value="CEP17735.1"/>
    <property type="molecule type" value="Genomic_DNA"/>
</dbReference>
<sequence>MEEVPTRKEPIEVQVVNDGTADEASVDIQVMRHRGLVKDLPKFKILNDDDTKDVSDAYVSAAQYFKAFERAFRMQNVNLKHNWRDNLSNVIGIDQADWKLRV</sequence>
<dbReference type="Proteomes" id="UP000054107">
    <property type="component" value="Unassembled WGS sequence"/>
</dbReference>
<keyword evidence="2" id="KW-1185">Reference proteome</keyword>
<dbReference type="AlphaFoldDB" id="A0A0B7NQD1"/>
<accession>A0A0B7NQD1</accession>
<evidence type="ECO:0000313" key="2">
    <source>
        <dbReference type="Proteomes" id="UP000054107"/>
    </source>
</evidence>
<gene>
    <name evidence="1" type="primary">PARPA_12034.1 scaffold 44831</name>
</gene>
<proteinExistence type="predicted"/>
<protein>
    <submittedName>
        <fullName evidence="1">Uncharacterized protein</fullName>
    </submittedName>
</protein>
<dbReference type="OrthoDB" id="2246324at2759"/>
<evidence type="ECO:0000313" key="1">
    <source>
        <dbReference type="EMBL" id="CEP17735.1"/>
    </source>
</evidence>
<organism evidence="1 2">
    <name type="scientific">Parasitella parasitica</name>
    <dbReference type="NCBI Taxonomy" id="35722"/>
    <lineage>
        <taxon>Eukaryota</taxon>
        <taxon>Fungi</taxon>
        <taxon>Fungi incertae sedis</taxon>
        <taxon>Mucoromycota</taxon>
        <taxon>Mucoromycotina</taxon>
        <taxon>Mucoromycetes</taxon>
        <taxon>Mucorales</taxon>
        <taxon>Mucorineae</taxon>
        <taxon>Mucoraceae</taxon>
        <taxon>Parasitella</taxon>
    </lineage>
</organism>
<name>A0A0B7NQD1_9FUNG</name>